<dbReference type="Gene3D" id="3.10.450.310">
    <property type="match status" value="1"/>
</dbReference>
<feature type="domain" description="Regulatory protein YycH" evidence="2">
    <location>
        <begin position="7"/>
        <end position="458"/>
    </location>
</feature>
<dbReference type="InterPro" id="IPR042274">
    <property type="entry name" value="YycH/YycI_2"/>
</dbReference>
<organism evidence="3 4">
    <name type="scientific">Bacillus spizizenii (strain ATCC 23059 / NRRL B-14472 / W23)</name>
    <name type="common">Bacillus subtilis subsp. spizizenii</name>
    <dbReference type="NCBI Taxonomy" id="655816"/>
    <lineage>
        <taxon>Bacteria</taxon>
        <taxon>Bacillati</taxon>
        <taxon>Bacillota</taxon>
        <taxon>Bacilli</taxon>
        <taxon>Bacillales</taxon>
        <taxon>Bacillaceae</taxon>
        <taxon>Bacillus</taxon>
    </lineage>
</organism>
<dbReference type="HOGENOM" id="CLU_037125_2_0_9"/>
<dbReference type="Proteomes" id="UP000002233">
    <property type="component" value="Chromosome"/>
</dbReference>
<keyword evidence="1" id="KW-0472">Membrane</keyword>
<gene>
    <name evidence="3" type="primary">walH</name>
    <name evidence="3" type="ordered locus">BSUW23_20150</name>
</gene>
<accession>E0TZB3</accession>
<feature type="transmembrane region" description="Helical" evidence="1">
    <location>
        <begin position="12"/>
        <end position="31"/>
    </location>
</feature>
<proteinExistence type="predicted"/>
<reference evidence="3 4" key="2">
    <citation type="journal article" date="2011" name="Microbiology">
        <title>The genome sequence of Bacillus subtilis subsp. spizizenii W23: insights into speciation within the B. subtilis complex and into the history of B. subtilis genetics.</title>
        <authorList>
            <person name="Zeigler D.R."/>
        </authorList>
    </citation>
    <scope>NUCLEOTIDE SEQUENCE [LARGE SCALE GENOMIC DNA]</scope>
    <source>
        <strain evidence="4">ATCC 23059 / NRRL B-14472 / W23</strain>
    </source>
</reference>
<evidence type="ECO:0000313" key="4">
    <source>
        <dbReference type="Proteomes" id="UP000002233"/>
    </source>
</evidence>
<evidence type="ECO:0000259" key="2">
    <source>
        <dbReference type="Pfam" id="PF07435"/>
    </source>
</evidence>
<dbReference type="AlphaFoldDB" id="E0TZB3"/>
<dbReference type="CDD" id="cd15785">
    <property type="entry name" value="YycH_N_like"/>
    <property type="match status" value="1"/>
</dbReference>
<name>E0TZB3_BACSH</name>
<dbReference type="Pfam" id="PF07435">
    <property type="entry name" value="YycH"/>
    <property type="match status" value="1"/>
</dbReference>
<keyword evidence="1" id="KW-1133">Transmembrane helix</keyword>
<dbReference type="InterPro" id="IPR009996">
    <property type="entry name" value="YycH"/>
</dbReference>
<evidence type="ECO:0000313" key="3">
    <source>
        <dbReference type="EMBL" id="ADM40062.1"/>
    </source>
</evidence>
<protein>
    <submittedName>
        <fullName evidence="3">Regulator of YycFG</fullName>
    </submittedName>
</protein>
<sequence length="458" mass="52840">MIGMKRENIKTILLTVLVIISLVFTWGIWTFQPNFSEGSSSTESTVREKHKIEKNTQKLSETVRPRDMFIHDDGAHYKVDDEALYEEVWSDLPHWDVKGIKDISDQYDKLGFKSWFYGIGGYEAKLDLQFTDTIPIDIFQTLFRWSNQSFEYSSFDHILIPFNETKANKKIYLVSYSKQLILEVTVESANYRNIMSDLKNRQSNMPAYSLFSIGSKKEFLLPNKTLTMDKKEFVTESIKTNTFKQALFSDPSIVREDSNYNNRNVLTDGISRLDVNLSQRQVQFQQRNLVQSTSYQTGELIKKSQKYLEDTGSWTDHYQFFNINDSQQLSFYIFMDQMPVINSTAKPFGATSAITVQWANDDILSYKRPNYSLGTNPIKTSETELMSGSEVKMLLSKQTKYDMDKIDQIFLAYQLVSTSTNDDPLVELEPVWAMKINGKMVPITKDLLTKEGANSGVE</sequence>
<keyword evidence="1" id="KW-0812">Transmembrane</keyword>
<dbReference type="KEGG" id="bss:BSUW23_20150"/>
<evidence type="ECO:0000256" key="1">
    <source>
        <dbReference type="SAM" id="Phobius"/>
    </source>
</evidence>
<dbReference type="Gene3D" id="3.30.310.160">
    <property type="entry name" value="YycH protein, domain 2"/>
    <property type="match status" value="1"/>
</dbReference>
<reference key="1">
    <citation type="submission" date="2010-08" db="EMBL/GenBank/DDBJ databases">
        <authorList>
            <person name="Zeigler D.R."/>
        </authorList>
    </citation>
    <scope>NUCLEOTIDE SEQUENCE</scope>
    <source>
        <strain>W23</strain>
    </source>
</reference>
<dbReference type="EMBL" id="CP002183">
    <property type="protein sequence ID" value="ADM40062.1"/>
    <property type="molecule type" value="Genomic_DNA"/>
</dbReference>